<evidence type="ECO:0000256" key="4">
    <source>
        <dbReference type="ARBA" id="ARBA00022475"/>
    </source>
</evidence>
<keyword evidence="5" id="KW-0472">Membrane</keyword>
<evidence type="ECO:0000259" key="12">
    <source>
        <dbReference type="SMART" id="SM00499"/>
    </source>
</evidence>
<dbReference type="InterPro" id="IPR000528">
    <property type="entry name" value="Plant_nsLTP"/>
</dbReference>
<keyword evidence="8" id="KW-1015">Disulfide bond</keyword>
<dbReference type="SUPFAM" id="SSF47699">
    <property type="entry name" value="Bifunctional inhibitor/lipid-transfer protein/seed storage 2S albumin"/>
    <property type="match status" value="1"/>
</dbReference>
<dbReference type="FunFam" id="1.10.110.10:FF:000001">
    <property type="entry name" value="Bifunctional inhibitor/lipid-transfer protein/seed storage 2S albumin superfamily protein"/>
    <property type="match status" value="1"/>
</dbReference>
<evidence type="ECO:0000256" key="7">
    <source>
        <dbReference type="ARBA" id="ARBA00023121"/>
    </source>
</evidence>
<dbReference type="GO" id="GO:0098552">
    <property type="term" value="C:side of membrane"/>
    <property type="evidence" value="ECO:0007669"/>
    <property type="project" value="UniProtKB-KW"/>
</dbReference>
<dbReference type="InterPro" id="IPR043325">
    <property type="entry name" value="LTSS"/>
</dbReference>
<keyword evidence="6 11" id="KW-0732">Signal</keyword>
<dbReference type="GO" id="GO:0008289">
    <property type="term" value="F:lipid binding"/>
    <property type="evidence" value="ECO:0007669"/>
    <property type="project" value="UniProtKB-KW"/>
</dbReference>
<keyword evidence="5" id="KW-0336">GPI-anchor</keyword>
<evidence type="ECO:0000313" key="14">
    <source>
        <dbReference type="Proteomes" id="UP001177003"/>
    </source>
</evidence>
<name>A0AA35VLE3_LACSI</name>
<dbReference type="GO" id="GO:0006869">
    <property type="term" value="P:lipid transport"/>
    <property type="evidence" value="ECO:0007669"/>
    <property type="project" value="InterPro"/>
</dbReference>
<keyword evidence="4" id="KW-1003">Cell membrane</keyword>
<dbReference type="Proteomes" id="UP001177003">
    <property type="component" value="Chromosome 0"/>
</dbReference>
<dbReference type="AlphaFoldDB" id="A0AA35VLE3"/>
<dbReference type="InterPro" id="IPR036312">
    <property type="entry name" value="Bifun_inhib/LTP/seed_sf"/>
</dbReference>
<dbReference type="SMART" id="SM00499">
    <property type="entry name" value="AAI"/>
    <property type="match status" value="1"/>
</dbReference>
<dbReference type="PANTHER" id="PTHR33044">
    <property type="entry name" value="BIFUNCTIONAL INHIBITOR/LIPID-TRANSFER PROTEIN/SEED STORAGE 2S ALBUMIN SUPERFAMILY PROTEIN-RELATED"/>
    <property type="match status" value="1"/>
</dbReference>
<proteinExistence type="inferred from homology"/>
<dbReference type="EMBL" id="OX465086">
    <property type="protein sequence ID" value="CAI9263172.1"/>
    <property type="molecule type" value="Genomic_DNA"/>
</dbReference>
<keyword evidence="3" id="KW-0813">Transport</keyword>
<keyword evidence="10" id="KW-0449">Lipoprotein</keyword>
<reference evidence="13" key="1">
    <citation type="submission" date="2023-04" db="EMBL/GenBank/DDBJ databases">
        <authorList>
            <person name="Vijverberg K."/>
            <person name="Xiong W."/>
            <person name="Schranz E."/>
        </authorList>
    </citation>
    <scope>NUCLEOTIDE SEQUENCE</scope>
</reference>
<feature type="domain" description="Bifunctional inhibitor/plant lipid transfer protein/seed storage helical" evidence="12">
    <location>
        <begin position="29"/>
        <end position="106"/>
    </location>
</feature>
<organism evidence="13 14">
    <name type="scientific">Lactuca saligna</name>
    <name type="common">Willowleaf lettuce</name>
    <dbReference type="NCBI Taxonomy" id="75948"/>
    <lineage>
        <taxon>Eukaryota</taxon>
        <taxon>Viridiplantae</taxon>
        <taxon>Streptophyta</taxon>
        <taxon>Embryophyta</taxon>
        <taxon>Tracheophyta</taxon>
        <taxon>Spermatophyta</taxon>
        <taxon>Magnoliopsida</taxon>
        <taxon>eudicotyledons</taxon>
        <taxon>Gunneridae</taxon>
        <taxon>Pentapetalae</taxon>
        <taxon>asterids</taxon>
        <taxon>campanulids</taxon>
        <taxon>Asterales</taxon>
        <taxon>Asteraceae</taxon>
        <taxon>Cichorioideae</taxon>
        <taxon>Cichorieae</taxon>
        <taxon>Lactucinae</taxon>
        <taxon>Lactuca</taxon>
    </lineage>
</organism>
<feature type="signal peptide" evidence="11">
    <location>
        <begin position="1"/>
        <end position="21"/>
    </location>
</feature>
<sequence>MASNRANVVIMVMLMVVLCDGATIESSKCRSAIVSLSPCLNYVSGNSSSPSHPCCSQLANVVRSEPRCLCVLVSGDHSSASLNINETIALGLPKACDVHTPPVSRCDDILELVIFCLQILPFGAELVHIKITTTHSQLEILHLVTLKMHRINDDCLFIVHQSVDKCFG</sequence>
<comment type="subcellular location">
    <subcellularLocation>
        <location evidence="1">Cell membrane</location>
        <topology evidence="1">Lipid-anchor</topology>
        <topology evidence="1">GPI-anchor</topology>
    </subcellularLocation>
</comment>
<feature type="chain" id="PRO_5041438631" description="Bifunctional inhibitor/plant lipid transfer protein/seed storage helical domain-containing protein" evidence="11">
    <location>
        <begin position="22"/>
        <end position="168"/>
    </location>
</feature>
<comment type="similarity">
    <text evidence="2">Belongs to the plant LTP family.</text>
</comment>
<keyword evidence="14" id="KW-1185">Reference proteome</keyword>
<keyword evidence="9" id="KW-0325">Glycoprotein</keyword>
<dbReference type="GO" id="GO:0005886">
    <property type="term" value="C:plasma membrane"/>
    <property type="evidence" value="ECO:0007669"/>
    <property type="project" value="UniProtKB-SubCell"/>
</dbReference>
<gene>
    <name evidence="13" type="ORF">LSALG_LOCUS3872</name>
</gene>
<evidence type="ECO:0000256" key="10">
    <source>
        <dbReference type="ARBA" id="ARBA00023288"/>
    </source>
</evidence>
<evidence type="ECO:0000256" key="11">
    <source>
        <dbReference type="SAM" id="SignalP"/>
    </source>
</evidence>
<dbReference type="CDD" id="cd00010">
    <property type="entry name" value="AAI_LTSS"/>
    <property type="match status" value="1"/>
</dbReference>
<evidence type="ECO:0000256" key="1">
    <source>
        <dbReference type="ARBA" id="ARBA00004609"/>
    </source>
</evidence>
<evidence type="ECO:0000256" key="9">
    <source>
        <dbReference type="ARBA" id="ARBA00023180"/>
    </source>
</evidence>
<evidence type="ECO:0000256" key="8">
    <source>
        <dbReference type="ARBA" id="ARBA00023157"/>
    </source>
</evidence>
<evidence type="ECO:0000256" key="3">
    <source>
        <dbReference type="ARBA" id="ARBA00022448"/>
    </source>
</evidence>
<protein>
    <recommendedName>
        <fullName evidence="12">Bifunctional inhibitor/plant lipid transfer protein/seed storage helical domain-containing protein</fullName>
    </recommendedName>
</protein>
<dbReference type="PRINTS" id="PR00382">
    <property type="entry name" value="LIPIDTRNSFER"/>
</dbReference>
<accession>A0AA35VLE3</accession>
<dbReference type="InterPro" id="IPR016140">
    <property type="entry name" value="Bifunc_inhib/LTP/seed_store"/>
</dbReference>
<evidence type="ECO:0000256" key="2">
    <source>
        <dbReference type="ARBA" id="ARBA00009748"/>
    </source>
</evidence>
<evidence type="ECO:0000256" key="5">
    <source>
        <dbReference type="ARBA" id="ARBA00022622"/>
    </source>
</evidence>
<keyword evidence="7" id="KW-0446">Lipid-binding</keyword>
<evidence type="ECO:0000256" key="6">
    <source>
        <dbReference type="ARBA" id="ARBA00022729"/>
    </source>
</evidence>
<dbReference type="Gene3D" id="1.10.110.10">
    <property type="entry name" value="Plant lipid-transfer and hydrophobic proteins"/>
    <property type="match status" value="1"/>
</dbReference>
<evidence type="ECO:0000313" key="13">
    <source>
        <dbReference type="EMBL" id="CAI9263172.1"/>
    </source>
</evidence>
<dbReference type="Pfam" id="PF14368">
    <property type="entry name" value="LTP_2"/>
    <property type="match status" value="1"/>
</dbReference>